<name>A0A4Z2CFR7_9TELE</name>
<evidence type="ECO:0000256" key="2">
    <source>
        <dbReference type="SAM" id="Coils"/>
    </source>
</evidence>
<accession>A0A4Z2CFR7</accession>
<proteinExistence type="predicted"/>
<reference evidence="3 4" key="1">
    <citation type="submission" date="2019-04" db="EMBL/GenBank/DDBJ databases">
        <title>The sequence and de novo assembly of Takifugu bimaculatus genome using PacBio and Hi-C technologies.</title>
        <authorList>
            <person name="Xu P."/>
            <person name="Liu B."/>
            <person name="Zhou Z."/>
        </authorList>
    </citation>
    <scope>NUCLEOTIDE SEQUENCE [LARGE SCALE GENOMIC DNA]</scope>
    <source>
        <strain evidence="3">TB-2018</strain>
        <tissue evidence="3">Muscle</tissue>
    </source>
</reference>
<evidence type="ECO:0000256" key="1">
    <source>
        <dbReference type="ARBA" id="ARBA00023054"/>
    </source>
</evidence>
<dbReference type="EMBL" id="SWLE01000001">
    <property type="protein sequence ID" value="TNN03077.1"/>
    <property type="molecule type" value="Genomic_DNA"/>
</dbReference>
<sequence>MSGTQRFNTSYSAEGAEKLTIRMKNGAGISKYKPVDYERLQAIIDAKRLETDALREKNKKLQCEAKATKESGVLRQQRQVWCREYSRLKKAEEKAEKDLYDFLEEIVESNKTDPDISILGDYALLLQSEQDAFRDATVEPIFQLKEDLKIRLAEEQHQQCRAHHPNWEQVLQQIQFVKDQQAGINDKLDEECFSLEEEINSLSLEEYLDLNSVNLVNLEDVPKEVLDSDCPYPELKACLHFSLPLPDGNIPEKAADSAAATRKN</sequence>
<dbReference type="AlphaFoldDB" id="A0A4Z2CFR7"/>
<dbReference type="Proteomes" id="UP000516260">
    <property type="component" value="Chromosome 1"/>
</dbReference>
<gene>
    <name evidence="3" type="ORF">fugu_000106</name>
</gene>
<evidence type="ECO:0000313" key="3">
    <source>
        <dbReference type="EMBL" id="TNN03077.1"/>
    </source>
</evidence>
<feature type="coiled-coil region" evidence="2">
    <location>
        <begin position="37"/>
        <end position="71"/>
    </location>
</feature>
<evidence type="ECO:0000313" key="4">
    <source>
        <dbReference type="Proteomes" id="UP000516260"/>
    </source>
</evidence>
<keyword evidence="1 2" id="KW-0175">Coiled coil</keyword>
<dbReference type="InterPro" id="IPR039902">
    <property type="entry name" value="CCDC148/CCDC112"/>
</dbReference>
<organism evidence="3 4">
    <name type="scientific">Takifugu bimaculatus</name>
    <dbReference type="NCBI Taxonomy" id="433685"/>
    <lineage>
        <taxon>Eukaryota</taxon>
        <taxon>Metazoa</taxon>
        <taxon>Chordata</taxon>
        <taxon>Craniata</taxon>
        <taxon>Vertebrata</taxon>
        <taxon>Euteleostomi</taxon>
        <taxon>Actinopterygii</taxon>
        <taxon>Neopterygii</taxon>
        <taxon>Teleostei</taxon>
        <taxon>Neoteleostei</taxon>
        <taxon>Acanthomorphata</taxon>
        <taxon>Eupercaria</taxon>
        <taxon>Tetraodontiformes</taxon>
        <taxon>Tetradontoidea</taxon>
        <taxon>Tetraodontidae</taxon>
        <taxon>Takifugu</taxon>
    </lineage>
</organism>
<protein>
    <submittedName>
        <fullName evidence="3">Uncharacterized protein</fullName>
    </submittedName>
</protein>
<keyword evidence="4" id="KW-1185">Reference proteome</keyword>
<comment type="caution">
    <text evidence="3">The sequence shown here is derived from an EMBL/GenBank/DDBJ whole genome shotgun (WGS) entry which is preliminary data.</text>
</comment>
<dbReference type="PANTHER" id="PTHR21549:SF1">
    <property type="entry name" value="COILED-COIL DOMAIN-CONTAINING PROTEIN 148"/>
    <property type="match status" value="1"/>
</dbReference>
<dbReference type="PANTHER" id="PTHR21549">
    <property type="entry name" value="MUTATED IN BLADDER CANCER 1"/>
    <property type="match status" value="1"/>
</dbReference>